<reference evidence="1" key="1">
    <citation type="submission" date="2022-02" db="EMBL/GenBank/DDBJ databases">
        <title>Plant Genome Project.</title>
        <authorList>
            <person name="Zhang R.-G."/>
        </authorList>
    </citation>
    <scope>NUCLEOTIDE SEQUENCE</scope>
    <source>
        <strain evidence="1">AT1</strain>
    </source>
</reference>
<sequence>MPIFKTPVEYMNKLLVYFLRQSQILWSLYTSQMRCAQSEDIEMESGMESCSLCSYLCGTENLELDLLSLFLHQHAISMYTFMAEPSKKDDHPY</sequence>
<accession>A0ACC0N875</accession>
<organism evidence="1 2">
    <name type="scientific">Rhododendron molle</name>
    <name type="common">Chinese azalea</name>
    <name type="synonym">Azalea mollis</name>
    <dbReference type="NCBI Taxonomy" id="49168"/>
    <lineage>
        <taxon>Eukaryota</taxon>
        <taxon>Viridiplantae</taxon>
        <taxon>Streptophyta</taxon>
        <taxon>Embryophyta</taxon>
        <taxon>Tracheophyta</taxon>
        <taxon>Spermatophyta</taxon>
        <taxon>Magnoliopsida</taxon>
        <taxon>eudicotyledons</taxon>
        <taxon>Gunneridae</taxon>
        <taxon>Pentapetalae</taxon>
        <taxon>asterids</taxon>
        <taxon>Ericales</taxon>
        <taxon>Ericaceae</taxon>
        <taxon>Ericoideae</taxon>
        <taxon>Rhodoreae</taxon>
        <taxon>Rhododendron</taxon>
    </lineage>
</organism>
<protein>
    <submittedName>
        <fullName evidence="1">Uncharacterized protein</fullName>
    </submittedName>
</protein>
<gene>
    <name evidence="1" type="ORF">RHMOL_Rhmol06G0020600</name>
</gene>
<evidence type="ECO:0000313" key="1">
    <source>
        <dbReference type="EMBL" id="KAI8549385.1"/>
    </source>
</evidence>
<dbReference type="EMBL" id="CM046393">
    <property type="protein sequence ID" value="KAI8549385.1"/>
    <property type="molecule type" value="Genomic_DNA"/>
</dbReference>
<dbReference type="Proteomes" id="UP001062846">
    <property type="component" value="Chromosome 6"/>
</dbReference>
<keyword evidence="2" id="KW-1185">Reference proteome</keyword>
<comment type="caution">
    <text evidence="1">The sequence shown here is derived from an EMBL/GenBank/DDBJ whole genome shotgun (WGS) entry which is preliminary data.</text>
</comment>
<name>A0ACC0N875_RHOML</name>
<evidence type="ECO:0000313" key="2">
    <source>
        <dbReference type="Proteomes" id="UP001062846"/>
    </source>
</evidence>
<proteinExistence type="predicted"/>